<accession>A0A067M8S6</accession>
<reference evidence="2" key="1">
    <citation type="journal article" date="2014" name="Proc. Natl. Acad. Sci. U.S.A.">
        <title>Extensive sampling of basidiomycete genomes demonstrates inadequacy of the white-rot/brown-rot paradigm for wood decay fungi.</title>
        <authorList>
            <person name="Riley R."/>
            <person name="Salamov A.A."/>
            <person name="Brown D.W."/>
            <person name="Nagy L.G."/>
            <person name="Floudas D."/>
            <person name="Held B.W."/>
            <person name="Levasseur A."/>
            <person name="Lombard V."/>
            <person name="Morin E."/>
            <person name="Otillar R."/>
            <person name="Lindquist E.A."/>
            <person name="Sun H."/>
            <person name="LaButti K.M."/>
            <person name="Schmutz J."/>
            <person name="Jabbour D."/>
            <person name="Luo H."/>
            <person name="Baker S.E."/>
            <person name="Pisabarro A.G."/>
            <person name="Walton J.D."/>
            <person name="Blanchette R.A."/>
            <person name="Henrissat B."/>
            <person name="Martin F."/>
            <person name="Cullen D."/>
            <person name="Hibbett D.S."/>
            <person name="Grigoriev I.V."/>
        </authorList>
    </citation>
    <scope>NUCLEOTIDE SEQUENCE [LARGE SCALE GENOMIC DNA]</scope>
    <source>
        <strain evidence="2">FD-172 SS1</strain>
    </source>
</reference>
<name>A0A067M8S6_BOTB1</name>
<keyword evidence="2" id="KW-1185">Reference proteome</keyword>
<dbReference type="AlphaFoldDB" id="A0A067M8S6"/>
<protein>
    <submittedName>
        <fullName evidence="1">Uncharacterized protein</fullName>
    </submittedName>
</protein>
<evidence type="ECO:0000313" key="2">
    <source>
        <dbReference type="Proteomes" id="UP000027195"/>
    </source>
</evidence>
<organism evidence="1 2">
    <name type="scientific">Botryobasidium botryosum (strain FD-172 SS1)</name>
    <dbReference type="NCBI Taxonomy" id="930990"/>
    <lineage>
        <taxon>Eukaryota</taxon>
        <taxon>Fungi</taxon>
        <taxon>Dikarya</taxon>
        <taxon>Basidiomycota</taxon>
        <taxon>Agaricomycotina</taxon>
        <taxon>Agaricomycetes</taxon>
        <taxon>Cantharellales</taxon>
        <taxon>Botryobasidiaceae</taxon>
        <taxon>Botryobasidium</taxon>
    </lineage>
</organism>
<proteinExistence type="predicted"/>
<sequence length="258" mass="28132">MTIQGLASVVILSRWERGKFNYFFTCPLVDGWGMAMTRQGISNKTASSTRAKRIKFQNRQDPTIRQNFCNAFEGISGRQGYDERGTDMSYIRIFKLSLEAFVRVFAEVVAARSSFRLGTSHATASASGQAVGSHGVLTSEECQEVFAGSTKTFNGVRSTLRVPSTGLSAKNGQLNARRHTTSGRQLEAGRPGHTEVVQHHAPRTPPADTLALKPFHAGAAEKHGSGSRIRSDTYTLASHKSGWVAICDTCFGVRSRDC</sequence>
<dbReference type="EMBL" id="KL198097">
    <property type="protein sequence ID" value="KDQ07981.1"/>
    <property type="molecule type" value="Genomic_DNA"/>
</dbReference>
<evidence type="ECO:0000313" key="1">
    <source>
        <dbReference type="EMBL" id="KDQ07981.1"/>
    </source>
</evidence>
<gene>
    <name evidence="1" type="ORF">BOTBODRAFT_48458</name>
</gene>
<dbReference type="Proteomes" id="UP000027195">
    <property type="component" value="Unassembled WGS sequence"/>
</dbReference>
<dbReference type="InParanoid" id="A0A067M8S6"/>
<dbReference type="HOGENOM" id="CLU_1077661_0_0_1"/>